<keyword evidence="3" id="KW-1185">Reference proteome</keyword>
<proteinExistence type="predicted"/>
<accession>A0ABQ2K808</accession>
<name>A0ABQ2K808_9NOCA</name>
<protein>
    <submittedName>
        <fullName evidence="2">Uncharacterized protein</fullName>
    </submittedName>
</protein>
<organism evidence="2 3">
    <name type="scientific">Nocardia rhizosphaerihabitans</name>
    <dbReference type="NCBI Taxonomy" id="1691570"/>
    <lineage>
        <taxon>Bacteria</taxon>
        <taxon>Bacillati</taxon>
        <taxon>Actinomycetota</taxon>
        <taxon>Actinomycetes</taxon>
        <taxon>Mycobacteriales</taxon>
        <taxon>Nocardiaceae</taxon>
        <taxon>Nocardia</taxon>
    </lineage>
</organism>
<reference evidence="3" key="1">
    <citation type="journal article" date="2019" name="Int. J. Syst. Evol. Microbiol.">
        <title>The Global Catalogue of Microorganisms (GCM) 10K type strain sequencing project: providing services to taxonomists for standard genome sequencing and annotation.</title>
        <authorList>
            <consortium name="The Broad Institute Genomics Platform"/>
            <consortium name="The Broad Institute Genome Sequencing Center for Infectious Disease"/>
            <person name="Wu L."/>
            <person name="Ma J."/>
        </authorList>
    </citation>
    <scope>NUCLEOTIDE SEQUENCE [LARGE SCALE GENOMIC DNA]</scope>
    <source>
        <strain evidence="3">CGMCC 4.7329</strain>
    </source>
</reference>
<evidence type="ECO:0000256" key="1">
    <source>
        <dbReference type="SAM" id="MobiDB-lite"/>
    </source>
</evidence>
<dbReference type="Proteomes" id="UP000658127">
    <property type="component" value="Unassembled WGS sequence"/>
</dbReference>
<feature type="region of interest" description="Disordered" evidence="1">
    <location>
        <begin position="41"/>
        <end position="63"/>
    </location>
</feature>
<comment type="caution">
    <text evidence="2">The sequence shown here is derived from an EMBL/GenBank/DDBJ whole genome shotgun (WGS) entry which is preliminary data.</text>
</comment>
<evidence type="ECO:0000313" key="3">
    <source>
        <dbReference type="Proteomes" id="UP000658127"/>
    </source>
</evidence>
<dbReference type="EMBL" id="BMNE01000002">
    <property type="protein sequence ID" value="GGN72423.1"/>
    <property type="molecule type" value="Genomic_DNA"/>
</dbReference>
<sequence>MEVVGYPLRPWVDAATDTAAGYGVDEPLNRSEKKFWICSEEPGATQGTGYGPHSAAAGAANGS</sequence>
<evidence type="ECO:0000313" key="2">
    <source>
        <dbReference type="EMBL" id="GGN72423.1"/>
    </source>
</evidence>
<gene>
    <name evidence="2" type="ORF">GCM10011610_13660</name>
</gene>